<dbReference type="eggNOG" id="COG2302">
    <property type="taxonomic scope" value="Bacteria"/>
</dbReference>
<dbReference type="OrthoDB" id="9812787at2"/>
<dbReference type="PANTHER" id="PTHR13633:SF3">
    <property type="entry name" value="MITOCHONDRIAL TRANSCRIPTION RESCUE FACTOR 1"/>
    <property type="match status" value="1"/>
</dbReference>
<accession>I7LJ28</accession>
<dbReference type="CDD" id="cd00165">
    <property type="entry name" value="S4"/>
    <property type="match status" value="1"/>
</dbReference>
<dbReference type="Pfam" id="PF01479">
    <property type="entry name" value="S4"/>
    <property type="match status" value="1"/>
</dbReference>
<evidence type="ECO:0000313" key="3">
    <source>
        <dbReference type="EMBL" id="CCJ33387.1"/>
    </source>
</evidence>
<sequence length="251" mass="28797">MNQINIKGFIIDKNTYLSFLNKIDQSKKWQTVFTDFLNPEEQAALKELCSDEGVEVCFFDEGKLERTIAKLGLNDDIEYPIDVLKIEGNFKFEQLEHRDYLGAILSLGIKREKIGDINVYEDGAEVYVLKELSDYILLNLTQIKHTSVKIKKISLQEAREKQVKFKEFNINIASLRLDAIVAELIGVSRNKASELIRNEKVKLNFKLIKEVDKKVDPNSVLSIKGYGRFQLGECLGTTRNGRFVFNAKKII</sequence>
<dbReference type="InterPro" id="IPR002942">
    <property type="entry name" value="S4_RNA-bd"/>
</dbReference>
<dbReference type="InterPro" id="IPR040591">
    <property type="entry name" value="RqcP2_RBD"/>
</dbReference>
<gene>
    <name evidence="3" type="ORF">CAAU_1303</name>
</gene>
<reference evidence="3 4" key="1">
    <citation type="journal article" date="2011" name="J. Bacteriol.">
        <title>Draft genome sequence of Caloramator australicus strain RC3T, a thermoanaerobe from the Great Artesian Basin of Australia.</title>
        <authorList>
            <person name="Ogg C.D."/>
            <person name="Patel B.K.C."/>
        </authorList>
    </citation>
    <scope>NUCLEOTIDE SEQUENCE [LARGE SCALE GENOMIC DNA]</scope>
    <source>
        <strain evidence="3 4">RC3</strain>
    </source>
</reference>
<keyword evidence="1" id="KW-0694">RNA-binding</keyword>
<dbReference type="RefSeq" id="WP_008908657.1">
    <property type="nucleotide sequence ID" value="NZ_CAKP01000067.1"/>
</dbReference>
<protein>
    <recommendedName>
        <fullName evidence="2">RNA-binding S4 domain-containing protein</fullName>
    </recommendedName>
</protein>
<dbReference type="PANTHER" id="PTHR13633">
    <property type="entry name" value="MITOCHONDRIAL TRANSCRIPTION RESCUE FACTOR 1"/>
    <property type="match status" value="1"/>
</dbReference>
<dbReference type="GO" id="GO:0003723">
    <property type="term" value="F:RNA binding"/>
    <property type="evidence" value="ECO:0007669"/>
    <property type="project" value="UniProtKB-KW"/>
</dbReference>
<feature type="domain" description="RNA-binding S4" evidence="2">
    <location>
        <begin position="175"/>
        <end position="232"/>
    </location>
</feature>
<dbReference type="SUPFAM" id="SSF55174">
    <property type="entry name" value="Alpha-L RNA-binding motif"/>
    <property type="match status" value="1"/>
</dbReference>
<dbReference type="Proteomes" id="UP000007652">
    <property type="component" value="Unassembled WGS sequence"/>
</dbReference>
<keyword evidence="4" id="KW-1185">Reference proteome</keyword>
<dbReference type="Gene3D" id="3.30.70.330">
    <property type="match status" value="1"/>
</dbReference>
<dbReference type="InterPro" id="IPR012677">
    <property type="entry name" value="Nucleotide-bd_a/b_plait_sf"/>
</dbReference>
<proteinExistence type="predicted"/>
<comment type="caution">
    <text evidence="3">The sequence shown here is derived from an EMBL/GenBank/DDBJ whole genome shotgun (WGS) entry which is preliminary data.</text>
</comment>
<dbReference type="STRING" id="857293.CAAU_1303"/>
<dbReference type="Pfam" id="PF17774">
    <property type="entry name" value="YlmH_RBD"/>
    <property type="match status" value="1"/>
</dbReference>
<dbReference type="Gene3D" id="3.30.1370.160">
    <property type="match status" value="1"/>
</dbReference>
<dbReference type="EMBL" id="CAKP01000067">
    <property type="protein sequence ID" value="CCJ33387.1"/>
    <property type="molecule type" value="Genomic_DNA"/>
</dbReference>
<evidence type="ECO:0000313" key="4">
    <source>
        <dbReference type="Proteomes" id="UP000007652"/>
    </source>
</evidence>
<dbReference type="PROSITE" id="PS50889">
    <property type="entry name" value="S4"/>
    <property type="match status" value="1"/>
</dbReference>
<evidence type="ECO:0000259" key="2">
    <source>
        <dbReference type="SMART" id="SM00363"/>
    </source>
</evidence>
<dbReference type="SMART" id="SM00363">
    <property type="entry name" value="S4"/>
    <property type="match status" value="1"/>
</dbReference>
<organism evidence="3 4">
    <name type="scientific">Caloramator australicus RC3</name>
    <dbReference type="NCBI Taxonomy" id="857293"/>
    <lineage>
        <taxon>Bacteria</taxon>
        <taxon>Bacillati</taxon>
        <taxon>Bacillota</taxon>
        <taxon>Clostridia</taxon>
        <taxon>Eubacteriales</taxon>
        <taxon>Clostridiaceae</taxon>
        <taxon>Caloramator</taxon>
    </lineage>
</organism>
<dbReference type="InterPro" id="IPR036986">
    <property type="entry name" value="S4_RNA-bd_sf"/>
</dbReference>
<name>I7LJ28_9CLOT</name>
<dbReference type="Gene3D" id="3.10.290.10">
    <property type="entry name" value="RNA-binding S4 domain"/>
    <property type="match status" value="1"/>
</dbReference>
<dbReference type="AlphaFoldDB" id="I7LJ28"/>
<evidence type="ECO:0000256" key="1">
    <source>
        <dbReference type="PROSITE-ProRule" id="PRU00182"/>
    </source>
</evidence>